<proteinExistence type="predicted"/>
<comment type="caution">
    <text evidence="1">The sequence shown here is derived from an EMBL/GenBank/DDBJ whole genome shotgun (WGS) entry which is preliminary data.</text>
</comment>
<reference evidence="1" key="1">
    <citation type="submission" date="2019-08" db="EMBL/GenBank/DDBJ databases">
        <authorList>
            <person name="Kucharzyk K."/>
            <person name="Murdoch R.W."/>
            <person name="Higgins S."/>
            <person name="Loffler F."/>
        </authorList>
    </citation>
    <scope>NUCLEOTIDE SEQUENCE</scope>
</reference>
<dbReference type="EMBL" id="VSSQ01069668">
    <property type="protein sequence ID" value="MPN21650.1"/>
    <property type="molecule type" value="Genomic_DNA"/>
</dbReference>
<accession>A0A645G6Q5</accession>
<organism evidence="1">
    <name type="scientific">bioreactor metagenome</name>
    <dbReference type="NCBI Taxonomy" id="1076179"/>
    <lineage>
        <taxon>unclassified sequences</taxon>
        <taxon>metagenomes</taxon>
        <taxon>ecological metagenomes</taxon>
    </lineage>
</organism>
<gene>
    <name evidence="1" type="ORF">SDC9_169030</name>
</gene>
<evidence type="ECO:0000313" key="1">
    <source>
        <dbReference type="EMBL" id="MPN21650.1"/>
    </source>
</evidence>
<protein>
    <submittedName>
        <fullName evidence="1">Uncharacterized protein</fullName>
    </submittedName>
</protein>
<dbReference type="AlphaFoldDB" id="A0A645G6Q5"/>
<sequence>MKAMAREITMPIEALIGIGLMYGPIRPLTKAMGSKAAITVRVARMVGPPTSSTARGMIASRPSWSRFMRRWMFSTTTMASSTRMPIENMSANSDTRLSVNPQAHEANSVAASVSSTAAPTISASRLPMANSTSKTTEAVAKISFWISFLALSSAVAP</sequence>
<name>A0A645G6Q5_9ZZZZ</name>